<organism evidence="1 2">
    <name type="scientific">Frondihabitans cladoniiphilus</name>
    <dbReference type="NCBI Taxonomy" id="715785"/>
    <lineage>
        <taxon>Bacteria</taxon>
        <taxon>Bacillati</taxon>
        <taxon>Actinomycetota</taxon>
        <taxon>Actinomycetes</taxon>
        <taxon>Micrococcales</taxon>
        <taxon>Microbacteriaceae</taxon>
        <taxon>Frondihabitans</taxon>
    </lineage>
</organism>
<evidence type="ECO:0000313" key="2">
    <source>
        <dbReference type="Proteomes" id="UP001501295"/>
    </source>
</evidence>
<evidence type="ECO:0008006" key="3">
    <source>
        <dbReference type="Google" id="ProtNLM"/>
    </source>
</evidence>
<dbReference type="EMBL" id="BAABLM010000002">
    <property type="protein sequence ID" value="GAA4672126.1"/>
    <property type="molecule type" value="Genomic_DNA"/>
</dbReference>
<gene>
    <name evidence="1" type="ORF">GCM10025780_15180</name>
</gene>
<protein>
    <recommendedName>
        <fullName evidence="3">Ribosomally synthesized peptide with SipW-like signal peptide</fullName>
    </recommendedName>
</protein>
<name>A0ABP8VW60_9MICO</name>
<reference evidence="2" key="1">
    <citation type="journal article" date="2019" name="Int. J. Syst. Evol. Microbiol.">
        <title>The Global Catalogue of Microorganisms (GCM) 10K type strain sequencing project: providing services to taxonomists for standard genome sequencing and annotation.</title>
        <authorList>
            <consortium name="The Broad Institute Genomics Platform"/>
            <consortium name="The Broad Institute Genome Sequencing Center for Infectious Disease"/>
            <person name="Wu L."/>
            <person name="Ma J."/>
        </authorList>
    </citation>
    <scope>NUCLEOTIDE SEQUENCE [LARGE SCALE GENOMIC DNA]</scope>
    <source>
        <strain evidence="2">JCM 18956</strain>
    </source>
</reference>
<sequence length="215" mass="21234">MPPKIRLAPLRERFAPLPLVVSVVAVAGLALSGSGTFAGFTASVTNGTDSAGAGTLVMQESSAGHTCTSVQGTTVSLDSSTCSAVNKLGGDLAMPPGRTVVTTISIANIGSVAAGTFALEPEGPCTQAATAAGDPGSATDLCARILVTIRSGSTTVFEGSAQALGTAKASDLRMPAAPSVGEALPFTFSATLDPTAGNGYQGLGASLPLRWSFTS</sequence>
<evidence type="ECO:0000313" key="1">
    <source>
        <dbReference type="EMBL" id="GAA4672126.1"/>
    </source>
</evidence>
<dbReference type="RefSeq" id="WP_345375018.1">
    <property type="nucleotide sequence ID" value="NZ_BAABLM010000002.1"/>
</dbReference>
<proteinExistence type="predicted"/>
<keyword evidence="2" id="KW-1185">Reference proteome</keyword>
<dbReference type="Proteomes" id="UP001501295">
    <property type="component" value="Unassembled WGS sequence"/>
</dbReference>
<comment type="caution">
    <text evidence="1">The sequence shown here is derived from an EMBL/GenBank/DDBJ whole genome shotgun (WGS) entry which is preliminary data.</text>
</comment>
<accession>A0ABP8VW60</accession>